<sequence>MAETQGTIYTHEEALRLHEEEGPRATGGAEEMKLTPAQLYVLTELARWYPRLHILSSISHYFHSDDDVLNDGYRYHGGISPRSIARLLKLGAIIPRRKGKQRRCYITEKARAFLEELKR</sequence>
<evidence type="ECO:0008006" key="3">
    <source>
        <dbReference type="Google" id="ProtNLM"/>
    </source>
</evidence>
<proteinExistence type="predicted"/>
<accession>A0A0F9QQD4</accession>
<evidence type="ECO:0000313" key="2">
    <source>
        <dbReference type="EMBL" id="KKN46380.1"/>
    </source>
</evidence>
<feature type="compositionally biased region" description="Basic and acidic residues" evidence="1">
    <location>
        <begin position="10"/>
        <end position="23"/>
    </location>
</feature>
<dbReference type="InterPro" id="IPR036390">
    <property type="entry name" value="WH_DNA-bd_sf"/>
</dbReference>
<gene>
    <name evidence="2" type="ORF">LCGC14_0673560</name>
</gene>
<dbReference type="EMBL" id="LAZR01001334">
    <property type="protein sequence ID" value="KKN46380.1"/>
    <property type="molecule type" value="Genomic_DNA"/>
</dbReference>
<dbReference type="SUPFAM" id="SSF46785">
    <property type="entry name" value="Winged helix' DNA-binding domain"/>
    <property type="match status" value="1"/>
</dbReference>
<evidence type="ECO:0000256" key="1">
    <source>
        <dbReference type="SAM" id="MobiDB-lite"/>
    </source>
</evidence>
<protein>
    <recommendedName>
        <fullName evidence="3">HTH marR-type domain-containing protein</fullName>
    </recommendedName>
</protein>
<comment type="caution">
    <text evidence="2">The sequence shown here is derived from an EMBL/GenBank/DDBJ whole genome shotgun (WGS) entry which is preliminary data.</text>
</comment>
<organism evidence="2">
    <name type="scientific">marine sediment metagenome</name>
    <dbReference type="NCBI Taxonomy" id="412755"/>
    <lineage>
        <taxon>unclassified sequences</taxon>
        <taxon>metagenomes</taxon>
        <taxon>ecological metagenomes</taxon>
    </lineage>
</organism>
<reference evidence="2" key="1">
    <citation type="journal article" date="2015" name="Nature">
        <title>Complex archaea that bridge the gap between prokaryotes and eukaryotes.</title>
        <authorList>
            <person name="Spang A."/>
            <person name="Saw J.H."/>
            <person name="Jorgensen S.L."/>
            <person name="Zaremba-Niedzwiedzka K."/>
            <person name="Martijn J."/>
            <person name="Lind A.E."/>
            <person name="van Eijk R."/>
            <person name="Schleper C."/>
            <person name="Guy L."/>
            <person name="Ettema T.J."/>
        </authorList>
    </citation>
    <scope>NUCLEOTIDE SEQUENCE</scope>
</reference>
<feature type="region of interest" description="Disordered" evidence="1">
    <location>
        <begin position="1"/>
        <end position="29"/>
    </location>
</feature>
<dbReference type="AlphaFoldDB" id="A0A0F9QQD4"/>
<name>A0A0F9QQD4_9ZZZZ</name>